<dbReference type="CDD" id="cd06587">
    <property type="entry name" value="VOC"/>
    <property type="match status" value="1"/>
</dbReference>
<dbReference type="PANTHER" id="PTHR43048:SF4">
    <property type="entry name" value="RING-CLEAVING DIOXYGENASE-RELATED"/>
    <property type="match status" value="1"/>
</dbReference>
<dbReference type="PANTHER" id="PTHR43048">
    <property type="entry name" value="METHYLMALONYL-COA EPIMERASE"/>
    <property type="match status" value="1"/>
</dbReference>
<dbReference type="Pfam" id="PF00903">
    <property type="entry name" value="Glyoxalase"/>
    <property type="match status" value="1"/>
</dbReference>
<dbReference type="PROSITE" id="PS51819">
    <property type="entry name" value="VOC"/>
    <property type="match status" value="1"/>
</dbReference>
<dbReference type="InterPro" id="IPR004360">
    <property type="entry name" value="Glyas_Fos-R_dOase_dom"/>
</dbReference>
<gene>
    <name evidence="3" type="ORF">FZZ93_09330</name>
</gene>
<sequence length="155" mass="17428">MLFMKIFSTIRFNLDRAQGGPMQRPAPFNGMRHIALQVQDLEACERFYVEILGMDILRRAHADLVYLTLGNDNVSLARAKQDTGGDPQRLDHLGFVVDERDDIDAWHDYLVSQGVEVVRGPHEHADGGRSLYCKDPDGNTVQPLFHPSVSGQRLA</sequence>
<feature type="domain" description="VOC" evidence="2">
    <location>
        <begin position="30"/>
        <end position="146"/>
    </location>
</feature>
<evidence type="ECO:0000313" key="4">
    <source>
        <dbReference type="Proteomes" id="UP000324260"/>
    </source>
</evidence>
<dbReference type="SUPFAM" id="SSF54593">
    <property type="entry name" value="Glyoxalase/Bleomycin resistance protein/Dihydroxybiphenyl dioxygenase"/>
    <property type="match status" value="1"/>
</dbReference>
<dbReference type="GO" id="GO:0004493">
    <property type="term" value="F:methylmalonyl-CoA epimerase activity"/>
    <property type="evidence" value="ECO:0007669"/>
    <property type="project" value="TreeGrafter"/>
</dbReference>
<proteinExistence type="predicted"/>
<dbReference type="AlphaFoldDB" id="A0A5D9D7L2"/>
<dbReference type="Proteomes" id="UP000324260">
    <property type="component" value="Unassembled WGS sequence"/>
</dbReference>
<reference evidence="3 4" key="1">
    <citation type="submission" date="2019-08" db="EMBL/GenBank/DDBJ databases">
        <title>Draft Genome Sequence of Halomonas eurihalina Isolated from Preserved Hide-surface.</title>
        <authorList>
            <person name="Hussain S.A."/>
            <person name="Xu A."/>
            <person name="Sarker M."/>
            <person name="Sommers C."/>
        </authorList>
    </citation>
    <scope>NUCLEOTIDE SEQUENCE [LARGE SCALE GENOMIC DNA]</scope>
    <source>
        <strain evidence="3 4">MS1</strain>
    </source>
</reference>
<dbReference type="GO" id="GO:0046491">
    <property type="term" value="P:L-methylmalonyl-CoA metabolic process"/>
    <property type="evidence" value="ECO:0007669"/>
    <property type="project" value="TreeGrafter"/>
</dbReference>
<evidence type="ECO:0000259" key="2">
    <source>
        <dbReference type="PROSITE" id="PS51819"/>
    </source>
</evidence>
<dbReference type="InterPro" id="IPR037523">
    <property type="entry name" value="VOC_core"/>
</dbReference>
<dbReference type="GO" id="GO:0046872">
    <property type="term" value="F:metal ion binding"/>
    <property type="evidence" value="ECO:0007669"/>
    <property type="project" value="UniProtKB-KW"/>
</dbReference>
<comment type="caution">
    <text evidence="3">The sequence shown here is derived from an EMBL/GenBank/DDBJ whole genome shotgun (WGS) entry which is preliminary data.</text>
</comment>
<dbReference type="OrthoDB" id="9804944at2"/>
<keyword evidence="1" id="KW-0479">Metal-binding</keyword>
<organism evidence="3 4">
    <name type="scientific">Halomonas eurihalina</name>
    <dbReference type="NCBI Taxonomy" id="42566"/>
    <lineage>
        <taxon>Bacteria</taxon>
        <taxon>Pseudomonadati</taxon>
        <taxon>Pseudomonadota</taxon>
        <taxon>Gammaproteobacteria</taxon>
        <taxon>Oceanospirillales</taxon>
        <taxon>Halomonadaceae</taxon>
        <taxon>Halomonas</taxon>
    </lineage>
</organism>
<dbReference type="Gene3D" id="3.10.180.10">
    <property type="entry name" value="2,3-Dihydroxybiphenyl 1,2-Dioxygenase, domain 1"/>
    <property type="match status" value="1"/>
</dbReference>
<evidence type="ECO:0000256" key="1">
    <source>
        <dbReference type="ARBA" id="ARBA00022723"/>
    </source>
</evidence>
<dbReference type="EMBL" id="VTPU01000008">
    <property type="protein sequence ID" value="TZG39383.1"/>
    <property type="molecule type" value="Genomic_DNA"/>
</dbReference>
<protein>
    <submittedName>
        <fullName evidence="3">VOC family protein</fullName>
    </submittedName>
</protein>
<name>A0A5D9D7L2_HALER</name>
<accession>A0A5D9D7L2</accession>
<dbReference type="InterPro" id="IPR029068">
    <property type="entry name" value="Glyas_Bleomycin-R_OHBP_Dase"/>
</dbReference>
<dbReference type="InterPro" id="IPR051785">
    <property type="entry name" value="MMCE/EMCE_epimerase"/>
</dbReference>
<keyword evidence="4" id="KW-1185">Reference proteome</keyword>
<evidence type="ECO:0000313" key="3">
    <source>
        <dbReference type="EMBL" id="TZG39383.1"/>
    </source>
</evidence>